<evidence type="ECO:0000313" key="3">
    <source>
        <dbReference type="Proteomes" id="UP000287239"/>
    </source>
</evidence>
<dbReference type="Proteomes" id="UP000287239">
    <property type="component" value="Unassembled WGS sequence"/>
</dbReference>
<gene>
    <name evidence="2" type="ORF">CBF35_04195</name>
</gene>
<proteinExistence type="predicted"/>
<dbReference type="Pfam" id="PF07423">
    <property type="entry name" value="DUF1510"/>
    <property type="match status" value="1"/>
</dbReference>
<dbReference type="GeneID" id="98567559"/>
<evidence type="ECO:0000313" key="2">
    <source>
        <dbReference type="EMBL" id="RST96780.1"/>
    </source>
</evidence>
<keyword evidence="3" id="KW-1185">Reference proteome</keyword>
<dbReference type="OrthoDB" id="2168558at2"/>
<sequence>MQLKKFFSLTSVTKKKVKVCFFILILIGVGFKIIVPKEKAKSEQIGGPKVKFKSVTSAEQPLTLQKKNTLTFHESSDANVKKAWQDLSWQVIPTEQTGHHQTNYQANSSDRLELTKGILEATNLPSDDLIEWWIGAIDEQTVFALVSNQEQSLYYRLTFSWQKNQGWLCQLNEELWQLPSY</sequence>
<protein>
    <recommendedName>
        <fullName evidence="1">DUF1510 domain-containing protein</fullName>
    </recommendedName>
</protein>
<dbReference type="AlphaFoldDB" id="A0A429ZT30"/>
<feature type="domain" description="DUF1510" evidence="1">
    <location>
        <begin position="86"/>
        <end position="172"/>
    </location>
</feature>
<accession>A0A429ZT30</accession>
<comment type="caution">
    <text evidence="2">The sequence shown here is derived from an EMBL/GenBank/DDBJ whole genome shotgun (WGS) entry which is preliminary data.</text>
</comment>
<evidence type="ECO:0000259" key="1">
    <source>
        <dbReference type="Pfam" id="PF07423"/>
    </source>
</evidence>
<dbReference type="InterPro" id="IPR009988">
    <property type="entry name" value="DUF1510"/>
</dbReference>
<organism evidence="2 3">
    <name type="scientific">Vagococcus salmoninarum</name>
    <dbReference type="NCBI Taxonomy" id="2739"/>
    <lineage>
        <taxon>Bacteria</taxon>
        <taxon>Bacillati</taxon>
        <taxon>Bacillota</taxon>
        <taxon>Bacilli</taxon>
        <taxon>Lactobacillales</taxon>
        <taxon>Enterococcaceae</taxon>
        <taxon>Vagococcus</taxon>
    </lineage>
</organism>
<dbReference type="EMBL" id="NGJU01000005">
    <property type="protein sequence ID" value="RST96780.1"/>
    <property type="molecule type" value="Genomic_DNA"/>
</dbReference>
<reference evidence="2 3" key="1">
    <citation type="submission" date="2017-05" db="EMBL/GenBank/DDBJ databases">
        <title>Vagococcus spp. assemblies.</title>
        <authorList>
            <person name="Gulvik C.A."/>
        </authorList>
    </citation>
    <scope>NUCLEOTIDE SEQUENCE [LARGE SCALE GENOMIC DNA]</scope>
    <source>
        <strain evidence="2 3">NCFB 2777</strain>
    </source>
</reference>
<name>A0A429ZT30_9ENTE</name>
<dbReference type="RefSeq" id="WP_126778739.1">
    <property type="nucleotide sequence ID" value="NZ_CAUQJP010000088.1"/>
</dbReference>